<protein>
    <submittedName>
        <fullName evidence="4">Alpha/beta hydrolase</fullName>
    </submittedName>
</protein>
<dbReference type="EMBL" id="BAAADD010000007">
    <property type="protein sequence ID" value="GAA0577287.1"/>
    <property type="molecule type" value="Genomic_DNA"/>
</dbReference>
<evidence type="ECO:0000256" key="2">
    <source>
        <dbReference type="SAM" id="SignalP"/>
    </source>
</evidence>
<dbReference type="Proteomes" id="UP001499951">
    <property type="component" value="Unassembled WGS sequence"/>
</dbReference>
<feature type="domain" description="Dienelactone hydrolase" evidence="3">
    <location>
        <begin position="91"/>
        <end position="256"/>
    </location>
</feature>
<reference evidence="5" key="1">
    <citation type="journal article" date="2019" name="Int. J. Syst. Evol. Microbiol.">
        <title>The Global Catalogue of Microorganisms (GCM) 10K type strain sequencing project: providing services to taxonomists for standard genome sequencing and annotation.</title>
        <authorList>
            <consortium name="The Broad Institute Genomics Platform"/>
            <consortium name="The Broad Institute Genome Sequencing Center for Infectious Disease"/>
            <person name="Wu L."/>
            <person name="Ma J."/>
        </authorList>
    </citation>
    <scope>NUCLEOTIDE SEQUENCE [LARGE SCALE GENOMIC DNA]</scope>
    <source>
        <strain evidence="5">JCM 15089</strain>
    </source>
</reference>
<organism evidence="4 5">
    <name type="scientific">Rhizomicrobium electricum</name>
    <dbReference type="NCBI Taxonomy" id="480070"/>
    <lineage>
        <taxon>Bacteria</taxon>
        <taxon>Pseudomonadati</taxon>
        <taxon>Pseudomonadota</taxon>
        <taxon>Alphaproteobacteria</taxon>
        <taxon>Micropepsales</taxon>
        <taxon>Micropepsaceae</taxon>
        <taxon>Rhizomicrobium</taxon>
    </lineage>
</organism>
<evidence type="ECO:0000259" key="3">
    <source>
        <dbReference type="Pfam" id="PF01738"/>
    </source>
</evidence>
<accession>A0ABP3PYN1</accession>
<dbReference type="GO" id="GO:0016787">
    <property type="term" value="F:hydrolase activity"/>
    <property type="evidence" value="ECO:0007669"/>
    <property type="project" value="UniProtKB-KW"/>
</dbReference>
<feature type="chain" id="PRO_5046888519" evidence="2">
    <location>
        <begin position="20"/>
        <end position="278"/>
    </location>
</feature>
<keyword evidence="2" id="KW-0732">Signal</keyword>
<keyword evidence="1 4" id="KW-0378">Hydrolase</keyword>
<feature type="signal peptide" evidence="2">
    <location>
        <begin position="1"/>
        <end position="19"/>
    </location>
</feature>
<name>A0ABP3PYN1_9PROT</name>
<dbReference type="InterPro" id="IPR050300">
    <property type="entry name" value="GDXG_lipolytic_enzyme"/>
</dbReference>
<proteinExistence type="predicted"/>
<evidence type="ECO:0000256" key="1">
    <source>
        <dbReference type="ARBA" id="ARBA00022801"/>
    </source>
</evidence>
<dbReference type="Pfam" id="PF01738">
    <property type="entry name" value="DLH"/>
    <property type="match status" value="1"/>
</dbReference>
<evidence type="ECO:0000313" key="5">
    <source>
        <dbReference type="Proteomes" id="UP001499951"/>
    </source>
</evidence>
<dbReference type="InterPro" id="IPR029058">
    <property type="entry name" value="AB_hydrolase_fold"/>
</dbReference>
<dbReference type="RefSeq" id="WP_166936258.1">
    <property type="nucleotide sequence ID" value="NZ_BAAADD010000007.1"/>
</dbReference>
<comment type="caution">
    <text evidence="4">The sequence shown here is derived from an EMBL/GenBank/DDBJ whole genome shotgun (WGS) entry which is preliminary data.</text>
</comment>
<sequence length="278" mass="30414">MRAVFIMVLAWALCGGAAAEPIPLWPGVAPGSESWNWSEEQPASAAEPLRFIHNIVRPTLTVFKPQKANGTAVLVIPGGGFESVAWAGEGEEVAHWLTARGITAIVLKYRVAHFPPGETLTREAREQRQVTAIPFAKEDAKQAMRLVRRHARDWGVMADRIGVMGFSAGGLLSVYLGSNNDAGIRPDFVAGIYPATSRDLSAVPADAPPLFMAVAADDYMPQSLRAFDVWNKAQHSVELHVYAKGGHGFAVSKRNLPVDTWTDRFEDWLKWLGYLPAK</sequence>
<dbReference type="PANTHER" id="PTHR48081:SF6">
    <property type="entry name" value="PEPTIDASE S9 PROLYL OLIGOPEPTIDASE CATALYTIC DOMAIN-CONTAINING PROTEIN"/>
    <property type="match status" value="1"/>
</dbReference>
<dbReference type="Gene3D" id="3.40.50.1820">
    <property type="entry name" value="alpha/beta hydrolase"/>
    <property type="match status" value="1"/>
</dbReference>
<gene>
    <name evidence="4" type="ORF">GCM10008942_27690</name>
</gene>
<keyword evidence="5" id="KW-1185">Reference proteome</keyword>
<evidence type="ECO:0000313" key="4">
    <source>
        <dbReference type="EMBL" id="GAA0577287.1"/>
    </source>
</evidence>
<dbReference type="InterPro" id="IPR002925">
    <property type="entry name" value="Dienelactn_hydro"/>
</dbReference>
<dbReference type="SUPFAM" id="SSF53474">
    <property type="entry name" value="alpha/beta-Hydrolases"/>
    <property type="match status" value="1"/>
</dbReference>
<dbReference type="PANTHER" id="PTHR48081">
    <property type="entry name" value="AB HYDROLASE SUPERFAMILY PROTEIN C4A8.06C"/>
    <property type="match status" value="1"/>
</dbReference>